<keyword evidence="4 5" id="KW-0472">Membrane</keyword>
<evidence type="ECO:0000256" key="5">
    <source>
        <dbReference type="SAM" id="Phobius"/>
    </source>
</evidence>
<feature type="transmembrane region" description="Helical" evidence="5">
    <location>
        <begin position="229"/>
        <end position="247"/>
    </location>
</feature>
<evidence type="ECO:0000256" key="2">
    <source>
        <dbReference type="ARBA" id="ARBA00022692"/>
    </source>
</evidence>
<keyword evidence="2 5" id="KW-0812">Transmembrane</keyword>
<feature type="transmembrane region" description="Helical" evidence="5">
    <location>
        <begin position="397"/>
        <end position="416"/>
    </location>
</feature>
<dbReference type="SUPFAM" id="SSF103473">
    <property type="entry name" value="MFS general substrate transporter"/>
    <property type="match status" value="1"/>
</dbReference>
<proteinExistence type="predicted"/>
<evidence type="ECO:0000313" key="7">
    <source>
        <dbReference type="EMBL" id="KAK0164152.1"/>
    </source>
</evidence>
<dbReference type="Gene3D" id="1.20.1250.20">
    <property type="entry name" value="MFS general substrate transporter like domains"/>
    <property type="match status" value="2"/>
</dbReference>
<evidence type="ECO:0000256" key="4">
    <source>
        <dbReference type="ARBA" id="ARBA00023136"/>
    </source>
</evidence>
<dbReference type="InterPro" id="IPR020846">
    <property type="entry name" value="MFS_dom"/>
</dbReference>
<dbReference type="EMBL" id="JAQQBS010001422">
    <property type="protein sequence ID" value="KAK0164152.1"/>
    <property type="molecule type" value="Genomic_DNA"/>
</dbReference>
<comment type="subcellular location">
    <subcellularLocation>
        <location evidence="1">Membrane</location>
        <topology evidence="1">Multi-pass membrane protein</topology>
    </subcellularLocation>
</comment>
<feature type="transmembrane region" description="Helical" evidence="5">
    <location>
        <begin position="267"/>
        <end position="291"/>
    </location>
</feature>
<feature type="transmembrane region" description="Helical" evidence="5">
    <location>
        <begin position="100"/>
        <end position="123"/>
    </location>
</feature>
<dbReference type="InterPro" id="IPR036259">
    <property type="entry name" value="MFS_trans_sf"/>
</dbReference>
<evidence type="ECO:0000259" key="6">
    <source>
        <dbReference type="PROSITE" id="PS50850"/>
    </source>
</evidence>
<name>A0AA39F732_9HYME</name>
<keyword evidence="3 5" id="KW-1133">Transmembrane helix</keyword>
<accession>A0AA39F732</accession>
<dbReference type="Pfam" id="PF07690">
    <property type="entry name" value="MFS_1"/>
    <property type="match status" value="1"/>
</dbReference>
<dbReference type="PANTHER" id="PTHR11662">
    <property type="entry name" value="SOLUTE CARRIER FAMILY 17"/>
    <property type="match status" value="1"/>
</dbReference>
<reference evidence="7" key="1">
    <citation type="journal article" date="2023" name="bioRxiv">
        <title>Scaffold-level genome assemblies of two parasitoid biocontrol wasps reveal the parthenogenesis mechanism and an associated novel virus.</title>
        <authorList>
            <person name="Inwood S."/>
            <person name="Skelly J."/>
            <person name="Guhlin J."/>
            <person name="Harrop T."/>
            <person name="Goldson S."/>
            <person name="Dearden P."/>
        </authorList>
    </citation>
    <scope>NUCLEOTIDE SEQUENCE</scope>
    <source>
        <strain evidence="7">Irish</strain>
        <tissue evidence="7">Whole body</tissue>
    </source>
</reference>
<feature type="transmembrane region" description="Helical" evidence="5">
    <location>
        <begin position="303"/>
        <end position="322"/>
    </location>
</feature>
<dbReference type="PANTHER" id="PTHR11662:SF79">
    <property type="entry name" value="NA[+]-DEPENDENT INORGANIC PHOSPHATE COTRANSPORTER, ISOFORM A"/>
    <property type="match status" value="1"/>
</dbReference>
<evidence type="ECO:0000256" key="1">
    <source>
        <dbReference type="ARBA" id="ARBA00004141"/>
    </source>
</evidence>
<dbReference type="Proteomes" id="UP001168990">
    <property type="component" value="Unassembled WGS sequence"/>
</dbReference>
<evidence type="ECO:0000256" key="3">
    <source>
        <dbReference type="ARBA" id="ARBA00022989"/>
    </source>
</evidence>
<organism evidence="7 8">
    <name type="scientific">Microctonus aethiopoides</name>
    <dbReference type="NCBI Taxonomy" id="144406"/>
    <lineage>
        <taxon>Eukaryota</taxon>
        <taxon>Metazoa</taxon>
        <taxon>Ecdysozoa</taxon>
        <taxon>Arthropoda</taxon>
        <taxon>Hexapoda</taxon>
        <taxon>Insecta</taxon>
        <taxon>Pterygota</taxon>
        <taxon>Neoptera</taxon>
        <taxon>Endopterygota</taxon>
        <taxon>Hymenoptera</taxon>
        <taxon>Apocrita</taxon>
        <taxon>Ichneumonoidea</taxon>
        <taxon>Braconidae</taxon>
        <taxon>Euphorinae</taxon>
        <taxon>Microctonus</taxon>
    </lineage>
</organism>
<sequence length="473" mass="52530">MVVPRSVHIAASECVADEIPLHLFNETLNATINYADRFQWSEYEQGLALGAFYWSYWASHVPGGLLAQRHGTKLIFGGANFLGSLVVLLVPFAIKYHLYAFLFLRVLQGSIMGVVCPSMHVMTAKWIPLNERSKFVSAYMGGSVGTAITYLLCAVIIHYYNWEAAFYTTSCIGIIWYCFWLYFAYDSPQQHPRISQEELKYILENTPAVASDIKSRPIPWKSILTSRPVWVCVIAHWGATWGFYTLLAQGPTYFSFIHGWDINMTGIIAGAPHILLMMFSYGFGVLSDWLLEKKKMSLTGIRKLSMFMCTVVQAIFTVGLGLSGCHSMLAVFFMITGTMMTGAISSGSIANLVDLSPNFGSILLGICGLIANGAGAISPLIVGLLTNGNQTIGQWRLVFLIAAANLAFGGIAYLIWGTADEQPWNRNVVYDAECGEELQKLKQSRNEIFDNIKCDTIEVKKLEKEKEANCVMK</sequence>
<dbReference type="InterPro" id="IPR011701">
    <property type="entry name" value="MFS"/>
</dbReference>
<dbReference type="GO" id="GO:0022857">
    <property type="term" value="F:transmembrane transporter activity"/>
    <property type="evidence" value="ECO:0007669"/>
    <property type="project" value="InterPro"/>
</dbReference>
<feature type="transmembrane region" description="Helical" evidence="5">
    <location>
        <begin position="135"/>
        <end position="160"/>
    </location>
</feature>
<feature type="transmembrane region" description="Helical" evidence="5">
    <location>
        <begin position="166"/>
        <end position="185"/>
    </location>
</feature>
<feature type="transmembrane region" description="Helical" evidence="5">
    <location>
        <begin position="74"/>
        <end position="94"/>
    </location>
</feature>
<keyword evidence="8" id="KW-1185">Reference proteome</keyword>
<dbReference type="InterPro" id="IPR050382">
    <property type="entry name" value="MFS_Na/Anion_cotransporter"/>
</dbReference>
<dbReference type="AlphaFoldDB" id="A0AA39F732"/>
<dbReference type="GO" id="GO:0006820">
    <property type="term" value="P:monoatomic anion transport"/>
    <property type="evidence" value="ECO:0007669"/>
    <property type="project" value="TreeGrafter"/>
</dbReference>
<evidence type="ECO:0000313" key="8">
    <source>
        <dbReference type="Proteomes" id="UP001168990"/>
    </source>
</evidence>
<dbReference type="FunFam" id="1.20.1250.20:FF:000532">
    <property type="entry name" value="SLC (SoLute Carrier) homolog"/>
    <property type="match status" value="1"/>
</dbReference>
<feature type="transmembrane region" description="Helical" evidence="5">
    <location>
        <begin position="362"/>
        <end position="385"/>
    </location>
</feature>
<dbReference type="PROSITE" id="PS50850">
    <property type="entry name" value="MFS"/>
    <property type="match status" value="1"/>
</dbReference>
<reference evidence="7" key="2">
    <citation type="submission" date="2023-03" db="EMBL/GenBank/DDBJ databases">
        <authorList>
            <person name="Inwood S.N."/>
            <person name="Skelly J.G."/>
            <person name="Guhlin J."/>
            <person name="Harrop T.W.R."/>
            <person name="Goldson S.G."/>
            <person name="Dearden P.K."/>
        </authorList>
    </citation>
    <scope>NUCLEOTIDE SEQUENCE</scope>
    <source>
        <strain evidence="7">Irish</strain>
        <tissue evidence="7">Whole body</tissue>
    </source>
</reference>
<gene>
    <name evidence="7" type="ORF">PV328_002813</name>
</gene>
<protein>
    <recommendedName>
        <fullName evidence="6">Major facilitator superfamily (MFS) profile domain-containing protein</fullName>
    </recommendedName>
</protein>
<feature type="domain" description="Major facilitator superfamily (MFS) profile" evidence="6">
    <location>
        <begin position="1"/>
        <end position="421"/>
    </location>
</feature>
<dbReference type="GO" id="GO:0016020">
    <property type="term" value="C:membrane"/>
    <property type="evidence" value="ECO:0007669"/>
    <property type="project" value="UniProtKB-SubCell"/>
</dbReference>
<comment type="caution">
    <text evidence="7">The sequence shown here is derived from an EMBL/GenBank/DDBJ whole genome shotgun (WGS) entry which is preliminary data.</text>
</comment>